<gene>
    <name evidence="1" type="ORF">AAFF_G00235070</name>
</gene>
<dbReference type="AlphaFoldDB" id="A0AAD7SUZ4"/>
<evidence type="ECO:0000313" key="2">
    <source>
        <dbReference type="Proteomes" id="UP001221898"/>
    </source>
</evidence>
<reference evidence="1" key="1">
    <citation type="journal article" date="2023" name="Science">
        <title>Genome structures resolve the early diversification of teleost fishes.</title>
        <authorList>
            <person name="Parey E."/>
            <person name="Louis A."/>
            <person name="Montfort J."/>
            <person name="Bouchez O."/>
            <person name="Roques C."/>
            <person name="Iampietro C."/>
            <person name="Lluch J."/>
            <person name="Castinel A."/>
            <person name="Donnadieu C."/>
            <person name="Desvignes T."/>
            <person name="Floi Bucao C."/>
            <person name="Jouanno E."/>
            <person name="Wen M."/>
            <person name="Mejri S."/>
            <person name="Dirks R."/>
            <person name="Jansen H."/>
            <person name="Henkel C."/>
            <person name="Chen W.J."/>
            <person name="Zahm M."/>
            <person name="Cabau C."/>
            <person name="Klopp C."/>
            <person name="Thompson A.W."/>
            <person name="Robinson-Rechavi M."/>
            <person name="Braasch I."/>
            <person name="Lecointre G."/>
            <person name="Bobe J."/>
            <person name="Postlethwait J.H."/>
            <person name="Berthelot C."/>
            <person name="Roest Crollius H."/>
            <person name="Guiguen Y."/>
        </authorList>
    </citation>
    <scope>NUCLEOTIDE SEQUENCE</scope>
    <source>
        <strain evidence="1">NC1722</strain>
    </source>
</reference>
<dbReference type="Proteomes" id="UP001221898">
    <property type="component" value="Unassembled WGS sequence"/>
</dbReference>
<name>A0AAD7SUZ4_9TELE</name>
<keyword evidence="2" id="KW-1185">Reference proteome</keyword>
<organism evidence="1 2">
    <name type="scientific">Aldrovandia affinis</name>
    <dbReference type="NCBI Taxonomy" id="143900"/>
    <lineage>
        <taxon>Eukaryota</taxon>
        <taxon>Metazoa</taxon>
        <taxon>Chordata</taxon>
        <taxon>Craniata</taxon>
        <taxon>Vertebrata</taxon>
        <taxon>Euteleostomi</taxon>
        <taxon>Actinopterygii</taxon>
        <taxon>Neopterygii</taxon>
        <taxon>Teleostei</taxon>
        <taxon>Notacanthiformes</taxon>
        <taxon>Halosauridae</taxon>
        <taxon>Aldrovandia</taxon>
    </lineage>
</organism>
<evidence type="ECO:0000313" key="1">
    <source>
        <dbReference type="EMBL" id="KAJ8409309.1"/>
    </source>
</evidence>
<dbReference type="EMBL" id="JAINUG010000031">
    <property type="protein sequence ID" value="KAJ8409309.1"/>
    <property type="molecule type" value="Genomic_DNA"/>
</dbReference>
<protein>
    <submittedName>
        <fullName evidence="1">Uncharacterized protein</fullName>
    </submittedName>
</protein>
<proteinExistence type="predicted"/>
<sequence length="85" mass="9794">MTCLQPQINSCFTAYDLATSQYDTLRTSSPIIHCDLFAKHTDGRTAEEVQRPLLNVPIKYYWKETKSSFFPELLVLLRKALISIL</sequence>
<comment type="caution">
    <text evidence="1">The sequence shown here is derived from an EMBL/GenBank/DDBJ whole genome shotgun (WGS) entry which is preliminary data.</text>
</comment>
<accession>A0AAD7SUZ4</accession>